<dbReference type="RefSeq" id="WP_207574765.1">
    <property type="nucleotide sequence ID" value="NZ_JAFNME010000008.1"/>
</dbReference>
<protein>
    <submittedName>
        <fullName evidence="1">DUF937 domain-containing protein</fullName>
    </submittedName>
</protein>
<dbReference type="EMBL" id="JAFNME010000008">
    <property type="protein sequence ID" value="MBO1249222.1"/>
    <property type="molecule type" value="Genomic_DNA"/>
</dbReference>
<comment type="caution">
    <text evidence="1">The sequence shown here is derived from an EMBL/GenBank/DDBJ whole genome shotgun (WGS) entry which is preliminary data.</text>
</comment>
<evidence type="ECO:0000313" key="1">
    <source>
        <dbReference type="EMBL" id="MBO1249222.1"/>
    </source>
</evidence>
<dbReference type="AlphaFoldDB" id="A0A939GUJ7"/>
<keyword evidence="2" id="KW-1185">Reference proteome</keyword>
<dbReference type="InterPro" id="IPR018247">
    <property type="entry name" value="EF_Hand_1_Ca_BS"/>
</dbReference>
<organism evidence="1 2">
    <name type="scientific">Comamonas denitrificans</name>
    <dbReference type="NCBI Taxonomy" id="117506"/>
    <lineage>
        <taxon>Bacteria</taxon>
        <taxon>Pseudomonadati</taxon>
        <taxon>Pseudomonadota</taxon>
        <taxon>Betaproteobacteria</taxon>
        <taxon>Burkholderiales</taxon>
        <taxon>Comamonadaceae</taxon>
        <taxon>Comamonas</taxon>
    </lineage>
</organism>
<proteinExistence type="predicted"/>
<evidence type="ECO:0000313" key="2">
    <source>
        <dbReference type="Proteomes" id="UP000664731"/>
    </source>
</evidence>
<name>A0A939GUJ7_9BURK</name>
<dbReference type="InterPro" id="IPR009282">
    <property type="entry name" value="DUF937"/>
</dbReference>
<dbReference type="Proteomes" id="UP000664731">
    <property type="component" value="Unassembled WGS sequence"/>
</dbReference>
<dbReference type="PROSITE" id="PS00018">
    <property type="entry name" value="EF_HAND_1"/>
    <property type="match status" value="1"/>
</dbReference>
<reference evidence="1" key="1">
    <citation type="submission" date="2021-03" db="EMBL/GenBank/DDBJ databases">
        <title>Comamonas denitrificans.</title>
        <authorList>
            <person name="Finster K."/>
        </authorList>
    </citation>
    <scope>NUCLEOTIDE SEQUENCE</scope>
    <source>
        <strain evidence="1">MM2021_4</strain>
    </source>
</reference>
<dbReference type="Pfam" id="PF06078">
    <property type="entry name" value="DUF937"/>
    <property type="match status" value="1"/>
</dbReference>
<sequence>MNLSEELLAQLQGAPVQQMAQQLGAGTEQVQSALGQVLPVLLGALGHNAAQPQGVADLLGGWLGAGAGSSDGAALLGQILGGARGQVESQLGQASGLGDKIGPLLTMLAPLVLQFLSQRAGNLDAASVGQLLGQETARVPQPGGLAGGLLGGLLDQNGDGKLDAGDLFKLGAGLFSKR</sequence>
<accession>A0A939GUJ7</accession>
<gene>
    <name evidence="1" type="ORF">J1777_05125</name>
</gene>